<sequence>MLPQWYLLLPPAAAPMVPAAVPMVPAAAPIMVPAAAPMVTPAAPMVPTAAPMVPAAVPMVPAAVPMVPAAAPMVPAAPLAAAVPMAILNDHKRKQPSCEERSRAEKRNCTMGDRNAAHAAIHTACHATYNADHAAIHTACHATHNADHAAIHTACHATHNADHAAIHTACHATHNADQHAAIHHSCHATHNTDHAAIHHSGHATATFASLTALPTAVSPIPGASSHSHALSPTVPTVPSSLTSGATPSQYPSPSPPQHAKNSPPNPNASSATDSASAGAAAAPPSPPPNSIPFLIPTSPSANATHSPGHPSHHNKILDTYISMMSANMQPHEALAKMAPMLSTLDDNNLLSLALMTKKACINLQKLAEALFNRFANQVNMPALLAALGNGRNQGSMPALLAALGNGMNQRSMPALLAALGNGRNQGSMPALLAALGNGMNQGSMPTLQAPHCFPSAALVSNNISVGGASGVINVTTIPPSASIQRPDISNSSSSDSASLQTDMQQQARDPDTFWMVDD</sequence>
<dbReference type="EMBL" id="BEGY01000023">
    <property type="protein sequence ID" value="GAX77230.1"/>
    <property type="molecule type" value="Genomic_DNA"/>
</dbReference>
<feature type="region of interest" description="Disordered" evidence="1">
    <location>
        <begin position="221"/>
        <end position="314"/>
    </location>
</feature>
<evidence type="ECO:0000313" key="3">
    <source>
        <dbReference type="Proteomes" id="UP000232323"/>
    </source>
</evidence>
<proteinExistence type="predicted"/>
<feature type="compositionally biased region" description="Low complexity" evidence="1">
    <location>
        <begin position="489"/>
        <end position="498"/>
    </location>
</feature>
<protein>
    <submittedName>
        <fullName evidence="2">Uncharacterized protein</fullName>
    </submittedName>
</protein>
<name>A0A250X382_9CHLO</name>
<dbReference type="AlphaFoldDB" id="A0A250X382"/>
<comment type="caution">
    <text evidence="2">The sequence shown here is derived from an EMBL/GenBank/DDBJ whole genome shotgun (WGS) entry which is preliminary data.</text>
</comment>
<accession>A0A250X382</accession>
<feature type="region of interest" description="Disordered" evidence="1">
    <location>
        <begin position="479"/>
        <end position="518"/>
    </location>
</feature>
<gene>
    <name evidence="2" type="ORF">CEUSTIGMA_g4676.t1</name>
</gene>
<keyword evidence="3" id="KW-1185">Reference proteome</keyword>
<feature type="compositionally biased region" description="Low complexity" evidence="1">
    <location>
        <begin position="257"/>
        <end position="282"/>
    </location>
</feature>
<dbReference type="Proteomes" id="UP000232323">
    <property type="component" value="Unassembled WGS sequence"/>
</dbReference>
<organism evidence="2 3">
    <name type="scientific">Chlamydomonas eustigma</name>
    <dbReference type="NCBI Taxonomy" id="1157962"/>
    <lineage>
        <taxon>Eukaryota</taxon>
        <taxon>Viridiplantae</taxon>
        <taxon>Chlorophyta</taxon>
        <taxon>core chlorophytes</taxon>
        <taxon>Chlorophyceae</taxon>
        <taxon>CS clade</taxon>
        <taxon>Chlamydomonadales</taxon>
        <taxon>Chlamydomonadaceae</taxon>
        <taxon>Chlamydomonas</taxon>
    </lineage>
</organism>
<feature type="compositionally biased region" description="Polar residues" evidence="1">
    <location>
        <begin position="224"/>
        <end position="246"/>
    </location>
</feature>
<reference evidence="2 3" key="1">
    <citation type="submission" date="2017-08" db="EMBL/GenBank/DDBJ databases">
        <title>Acidophilic green algal genome provides insights into adaptation to an acidic environment.</title>
        <authorList>
            <person name="Hirooka S."/>
            <person name="Hirose Y."/>
            <person name="Kanesaki Y."/>
            <person name="Higuchi S."/>
            <person name="Fujiwara T."/>
            <person name="Onuma R."/>
            <person name="Era A."/>
            <person name="Ohbayashi R."/>
            <person name="Uzuka A."/>
            <person name="Nozaki H."/>
            <person name="Yoshikawa H."/>
            <person name="Miyagishima S.Y."/>
        </authorList>
    </citation>
    <scope>NUCLEOTIDE SEQUENCE [LARGE SCALE GENOMIC DNA]</scope>
    <source>
        <strain evidence="2 3">NIES-2499</strain>
    </source>
</reference>
<evidence type="ECO:0000313" key="2">
    <source>
        <dbReference type="EMBL" id="GAX77230.1"/>
    </source>
</evidence>
<evidence type="ECO:0000256" key="1">
    <source>
        <dbReference type="SAM" id="MobiDB-lite"/>
    </source>
</evidence>